<dbReference type="InterPro" id="IPR000859">
    <property type="entry name" value="CUB_dom"/>
</dbReference>
<protein>
    <submittedName>
        <fullName evidence="5">Uncharacterized protein</fullName>
    </submittedName>
</protein>
<dbReference type="SUPFAM" id="SSF49854">
    <property type="entry name" value="Spermadhesin, CUB domain"/>
    <property type="match status" value="1"/>
</dbReference>
<dbReference type="VEuPathDB" id="VectorBase:PPAI006795"/>
<dbReference type="InterPro" id="IPR000742">
    <property type="entry name" value="EGF"/>
</dbReference>
<name>A0A1B0DFI4_PHLPP</name>
<evidence type="ECO:0000256" key="4">
    <source>
        <dbReference type="PROSITE-ProRule" id="PRU00059"/>
    </source>
</evidence>
<sequence length="289" mass="31713">MDRRIAGGCRKSSGCVPVGVTLLLLLHSAPLWAQGELPRVAAPPGQTNPPNQPCDRTRRIFTEAYGEISDGPSGFNYTQDSHCEWLIKAKNDSQYITLTFRSMGTECSYDYIFVYDGDSFRSPLLGSFSGKTEPQQVVATSGSMLILLYSDTNYVLDGFKAEFSVTNCPNNCTNRGKCVNHKCICHGDWMGEDCSGNACPDRCGEEEGHGVCSGECRCRDEYSGQSCSLHNSHPVGNEWHWLSNSIEGLSPRAAHTAVYVPETDSLYVFGGYDLNNILSQLQADALKPH</sequence>
<dbReference type="Proteomes" id="UP000092462">
    <property type="component" value="Unassembled WGS sequence"/>
</dbReference>
<keyword evidence="2" id="KW-1015">Disulfide bond</keyword>
<dbReference type="Gene3D" id="2.120.10.80">
    <property type="entry name" value="Kelch-type beta propeller"/>
    <property type="match status" value="1"/>
</dbReference>
<dbReference type="VEuPathDB" id="VectorBase:PPAPM1_012114"/>
<dbReference type="SMART" id="SM00042">
    <property type="entry name" value="CUB"/>
    <property type="match status" value="1"/>
</dbReference>
<dbReference type="CDD" id="cd00041">
    <property type="entry name" value="CUB"/>
    <property type="match status" value="1"/>
</dbReference>
<dbReference type="PROSITE" id="PS00022">
    <property type="entry name" value="EGF_1"/>
    <property type="match status" value="1"/>
</dbReference>
<dbReference type="AlphaFoldDB" id="A0A1B0DFI4"/>
<dbReference type="PROSITE" id="PS01180">
    <property type="entry name" value="CUB"/>
    <property type="match status" value="1"/>
</dbReference>
<comment type="caution">
    <text evidence="4">Lacks conserved residue(s) required for the propagation of feature annotation.</text>
</comment>
<dbReference type="PANTHER" id="PTHR24251:SF50">
    <property type="entry name" value="ATTRACTIN-LIKE 1A"/>
    <property type="match status" value="1"/>
</dbReference>
<keyword evidence="1" id="KW-0677">Repeat</keyword>
<evidence type="ECO:0000313" key="6">
    <source>
        <dbReference type="Proteomes" id="UP000092462"/>
    </source>
</evidence>
<dbReference type="PANTHER" id="PTHR24251">
    <property type="entry name" value="OVOCHYMASE-RELATED"/>
    <property type="match status" value="1"/>
</dbReference>
<dbReference type="Pfam" id="PF00431">
    <property type="entry name" value="CUB"/>
    <property type="match status" value="1"/>
</dbReference>
<dbReference type="Gene3D" id="2.60.120.290">
    <property type="entry name" value="Spermadhesin, CUB domain"/>
    <property type="match status" value="1"/>
</dbReference>
<evidence type="ECO:0000256" key="3">
    <source>
        <dbReference type="ARBA" id="ARBA00023180"/>
    </source>
</evidence>
<keyword evidence="6" id="KW-1185">Reference proteome</keyword>
<dbReference type="SUPFAM" id="SSF117281">
    <property type="entry name" value="Kelch motif"/>
    <property type="match status" value="1"/>
</dbReference>
<proteinExistence type="predicted"/>
<reference evidence="5" key="1">
    <citation type="submission" date="2022-08" db="UniProtKB">
        <authorList>
            <consortium name="EnsemblMetazoa"/>
        </authorList>
    </citation>
    <scope>IDENTIFICATION</scope>
    <source>
        <strain evidence="5">Israel</strain>
    </source>
</reference>
<dbReference type="EMBL" id="AJVK01015124">
    <property type="status" value="NOT_ANNOTATED_CDS"/>
    <property type="molecule type" value="Genomic_DNA"/>
</dbReference>
<dbReference type="EnsemblMetazoa" id="PPAI006795-RA">
    <property type="protein sequence ID" value="PPAI006795-PA"/>
    <property type="gene ID" value="PPAI006795"/>
</dbReference>
<dbReference type="FunFam" id="2.10.25.10:FF:000001">
    <property type="entry name" value="Tenascin C"/>
    <property type="match status" value="1"/>
</dbReference>
<dbReference type="FunFam" id="2.60.120.290:FF:000023">
    <property type="entry name" value="Multiple epidermal growth factor-like domains 8"/>
    <property type="match status" value="1"/>
</dbReference>
<evidence type="ECO:0000256" key="1">
    <source>
        <dbReference type="ARBA" id="ARBA00022737"/>
    </source>
</evidence>
<dbReference type="InterPro" id="IPR041161">
    <property type="entry name" value="EGF_Tenascin"/>
</dbReference>
<evidence type="ECO:0000256" key="2">
    <source>
        <dbReference type="ARBA" id="ARBA00023157"/>
    </source>
</evidence>
<accession>A0A1B0DFI4</accession>
<evidence type="ECO:0000313" key="5">
    <source>
        <dbReference type="EnsemblMetazoa" id="PPAI006795-PA"/>
    </source>
</evidence>
<keyword evidence="3" id="KW-0325">Glycoprotein</keyword>
<organism evidence="5 6">
    <name type="scientific">Phlebotomus papatasi</name>
    <name type="common">Sandfly</name>
    <dbReference type="NCBI Taxonomy" id="29031"/>
    <lineage>
        <taxon>Eukaryota</taxon>
        <taxon>Metazoa</taxon>
        <taxon>Ecdysozoa</taxon>
        <taxon>Arthropoda</taxon>
        <taxon>Hexapoda</taxon>
        <taxon>Insecta</taxon>
        <taxon>Pterygota</taxon>
        <taxon>Neoptera</taxon>
        <taxon>Endopterygota</taxon>
        <taxon>Diptera</taxon>
        <taxon>Nematocera</taxon>
        <taxon>Psychodoidea</taxon>
        <taxon>Psychodidae</taxon>
        <taxon>Phlebotomus</taxon>
        <taxon>Phlebotomus</taxon>
    </lineage>
</organism>
<dbReference type="InterPro" id="IPR035914">
    <property type="entry name" value="Sperma_CUB_dom_sf"/>
</dbReference>
<dbReference type="Gene3D" id="2.10.25.10">
    <property type="entry name" value="Laminin"/>
    <property type="match status" value="1"/>
</dbReference>
<dbReference type="InterPro" id="IPR015915">
    <property type="entry name" value="Kelch-typ_b-propeller"/>
</dbReference>
<dbReference type="Pfam" id="PF18720">
    <property type="entry name" value="EGF_Tenascin"/>
    <property type="match status" value="1"/>
</dbReference>